<dbReference type="InterPro" id="IPR011990">
    <property type="entry name" value="TPR-like_helical_dom_sf"/>
</dbReference>
<name>A0A6V7NQT9_ANACO</name>
<gene>
    <name evidence="5" type="ORF">CB5_LOCUS4192</name>
</gene>
<dbReference type="NCBIfam" id="TIGR00756">
    <property type="entry name" value="PPR"/>
    <property type="match status" value="3"/>
</dbReference>
<evidence type="ECO:0000256" key="2">
    <source>
        <dbReference type="ARBA" id="ARBA00022946"/>
    </source>
</evidence>
<dbReference type="InterPro" id="IPR002921">
    <property type="entry name" value="Fungal_lipase-type"/>
</dbReference>
<dbReference type="AlphaFoldDB" id="A0A6V7NQT9"/>
<feature type="repeat" description="PPR" evidence="3">
    <location>
        <begin position="597"/>
        <end position="631"/>
    </location>
</feature>
<keyword evidence="1" id="KW-0677">Repeat</keyword>
<dbReference type="PANTHER" id="PTHR47418">
    <property type="entry name" value="ALPHA/BETA-HYDROLASES SUPERFAMILY PROTEIN"/>
    <property type="match status" value="1"/>
</dbReference>
<dbReference type="PROSITE" id="PS51375">
    <property type="entry name" value="PPR"/>
    <property type="match status" value="2"/>
</dbReference>
<accession>A0A6V7NQT9</accession>
<reference evidence="5" key="1">
    <citation type="submission" date="2020-07" db="EMBL/GenBank/DDBJ databases">
        <authorList>
            <person name="Lin J."/>
        </authorList>
    </citation>
    <scope>NUCLEOTIDE SEQUENCE</scope>
</reference>
<dbReference type="Pfam" id="PF13041">
    <property type="entry name" value="PPR_2"/>
    <property type="match status" value="1"/>
</dbReference>
<dbReference type="InterPro" id="IPR029058">
    <property type="entry name" value="AB_hydrolase_fold"/>
</dbReference>
<evidence type="ECO:0000256" key="1">
    <source>
        <dbReference type="ARBA" id="ARBA00022737"/>
    </source>
</evidence>
<feature type="domain" description="Fungal lipase-type" evidence="4">
    <location>
        <begin position="241"/>
        <end position="321"/>
    </location>
</feature>
<feature type="repeat" description="PPR" evidence="3">
    <location>
        <begin position="566"/>
        <end position="596"/>
    </location>
</feature>
<keyword evidence="2" id="KW-0809">Transit peptide</keyword>
<protein>
    <recommendedName>
        <fullName evidence="4">Fungal lipase-type domain-containing protein</fullName>
    </recommendedName>
</protein>
<evidence type="ECO:0000259" key="4">
    <source>
        <dbReference type="Pfam" id="PF01764"/>
    </source>
</evidence>
<evidence type="ECO:0000313" key="5">
    <source>
        <dbReference type="EMBL" id="CAD1820981.1"/>
    </source>
</evidence>
<evidence type="ECO:0000256" key="3">
    <source>
        <dbReference type="PROSITE-ProRule" id="PRU00708"/>
    </source>
</evidence>
<dbReference type="GO" id="GO:0006629">
    <property type="term" value="P:lipid metabolic process"/>
    <property type="evidence" value="ECO:0007669"/>
    <property type="project" value="InterPro"/>
</dbReference>
<dbReference type="Pfam" id="PF01764">
    <property type="entry name" value="Lipase_3"/>
    <property type="match status" value="1"/>
</dbReference>
<dbReference type="InterPro" id="IPR002885">
    <property type="entry name" value="PPR_rpt"/>
</dbReference>
<dbReference type="EMBL" id="LR862141">
    <property type="protein sequence ID" value="CAD1820981.1"/>
    <property type="molecule type" value="Genomic_DNA"/>
</dbReference>
<dbReference type="Gene3D" id="1.25.40.10">
    <property type="entry name" value="Tetratricopeptide repeat domain"/>
    <property type="match status" value="2"/>
</dbReference>
<proteinExistence type="predicted"/>
<dbReference type="SUPFAM" id="SSF53474">
    <property type="entry name" value="alpha/beta-Hydrolases"/>
    <property type="match status" value="1"/>
</dbReference>
<sequence>MAKRLLLRLNSRLRGVRNEDYYRQLLSGVLNRCLSQSPKVENVEKIVTADLDETVSTASSPKNKLNEADSCSSDLSRDGFNDAELSGWRLKLEFAWLSRALEPALQLYKWASFTGTDEKQKTTAPSTRSLTEILNNLQRSKKGIQDWSLGDLTVALYLIYLSRASADKVEEFNGVQIFSDAIVQELIYHIELAKGAYKDNATALARHSMLRERNVLKFVRDSSVMRPGYYIGIDTRNKLVVFGIRGTHTVYDLITDVVSSSDQKVSFEGFSTHFGTAEAARWYLRHEMGTIKKCLEKHKGYKLRLVGHSLGGAAAALLAIIELAENCASYVSTVVLQDDIVPRLSTSTLARLRNEILETDWMTILEKEDLKGIIDIVTNAKLFVSSVQDVARKFADYAKFRNASDTSKASAIVKQDGSEESYTLWKRHPGEHFERILLSGNLISDHKCDNHYYALRDVLKSLPIGDEKKPILWPHRPASAKSIMPTKRLPKCLIQIPSCIMPLLVASFNILGSHPSLGLGDAVHGRIRKLGFGSQLVVQTGLIDFYSNFERIGAAMKVFDEMRERDVVSWTAMVFAYARAGDMELARKLFDEMPQRSTVSWNTMIAGYARLGNVEMAASLFNEMPNRDIVSWTTMICCYSRNKCFREAIVTFEAMISVGVSPDEVTMATVISASAHLGALDLGRELHLYLMLNRFAFDVYMGSSLIDMYAKCGEDRESSSGVLQVGGEEIYTVGIV</sequence>
<dbReference type="Gene3D" id="3.40.50.1820">
    <property type="entry name" value="alpha/beta hydrolase"/>
    <property type="match status" value="1"/>
</dbReference>
<dbReference type="Pfam" id="PF01535">
    <property type="entry name" value="PPR"/>
    <property type="match status" value="2"/>
</dbReference>
<organism evidence="5">
    <name type="scientific">Ananas comosus var. bracteatus</name>
    <name type="common">red pineapple</name>
    <dbReference type="NCBI Taxonomy" id="296719"/>
    <lineage>
        <taxon>Eukaryota</taxon>
        <taxon>Viridiplantae</taxon>
        <taxon>Streptophyta</taxon>
        <taxon>Embryophyta</taxon>
        <taxon>Tracheophyta</taxon>
        <taxon>Spermatophyta</taxon>
        <taxon>Magnoliopsida</taxon>
        <taxon>Liliopsida</taxon>
        <taxon>Poales</taxon>
        <taxon>Bromeliaceae</taxon>
        <taxon>Bromelioideae</taxon>
        <taxon>Ananas</taxon>
    </lineage>
</organism>